<dbReference type="Proteomes" id="UP000252985">
    <property type="component" value="Chromosome"/>
</dbReference>
<evidence type="ECO:0000313" key="5">
    <source>
        <dbReference type="Proteomes" id="UP000252985"/>
    </source>
</evidence>
<dbReference type="KEGG" id="haq:DU484_13025"/>
<gene>
    <name evidence="4" type="ORF">DU484_13025</name>
</gene>
<feature type="region of interest" description="Disordered" evidence="1">
    <location>
        <begin position="451"/>
        <end position="498"/>
    </location>
</feature>
<reference evidence="4 5" key="1">
    <citation type="submission" date="2018-07" db="EMBL/GenBank/DDBJ databases">
        <title>Genome sequences of Haloplanus sp. CBA1112.</title>
        <authorList>
            <person name="Kim Y.B."/>
            <person name="Roh S.W."/>
        </authorList>
    </citation>
    <scope>NUCLEOTIDE SEQUENCE [LARGE SCALE GENOMIC DNA]</scope>
    <source>
        <strain evidence="4 5">CBA1112</strain>
    </source>
</reference>
<proteinExistence type="predicted"/>
<dbReference type="InterPro" id="IPR026453">
    <property type="entry name" value="PGF_pre_PGF"/>
</dbReference>
<evidence type="ECO:0000256" key="2">
    <source>
        <dbReference type="SAM" id="Phobius"/>
    </source>
</evidence>
<keyword evidence="2" id="KW-1133">Transmembrane helix</keyword>
<name>A0A345EER8_9EURY</name>
<keyword evidence="2" id="KW-0812">Transmembrane</keyword>
<feature type="region of interest" description="Disordered" evidence="1">
    <location>
        <begin position="176"/>
        <end position="213"/>
    </location>
</feature>
<feature type="compositionally biased region" description="Low complexity" evidence="1">
    <location>
        <begin position="468"/>
        <end position="484"/>
    </location>
</feature>
<organism evidence="4 5">
    <name type="scientific">Haloplanus rubicundus</name>
    <dbReference type="NCBI Taxonomy" id="1547898"/>
    <lineage>
        <taxon>Archaea</taxon>
        <taxon>Methanobacteriati</taxon>
        <taxon>Methanobacteriota</taxon>
        <taxon>Stenosarchaea group</taxon>
        <taxon>Halobacteria</taxon>
        <taxon>Halobacteriales</taxon>
        <taxon>Haloferacaceae</taxon>
        <taxon>Haloplanus</taxon>
    </lineage>
</organism>
<feature type="transmembrane region" description="Helical" evidence="2">
    <location>
        <begin position="505"/>
        <end position="521"/>
    </location>
</feature>
<protein>
    <submittedName>
        <fullName evidence="4">PGF-pre-PGF domain-containing protein</fullName>
    </submittedName>
</protein>
<feature type="domain" description="CARDB" evidence="3">
    <location>
        <begin position="363"/>
        <end position="457"/>
    </location>
</feature>
<evidence type="ECO:0000313" key="4">
    <source>
        <dbReference type="EMBL" id="AXG10690.1"/>
    </source>
</evidence>
<evidence type="ECO:0000256" key="1">
    <source>
        <dbReference type="SAM" id="MobiDB-lite"/>
    </source>
</evidence>
<feature type="compositionally biased region" description="Low complexity" evidence="1">
    <location>
        <begin position="177"/>
        <end position="188"/>
    </location>
</feature>
<dbReference type="AlphaFoldDB" id="A0A345EER8"/>
<dbReference type="NCBIfam" id="TIGR04213">
    <property type="entry name" value="PGF_pre_PGF"/>
    <property type="match status" value="1"/>
</dbReference>
<dbReference type="InterPro" id="IPR011635">
    <property type="entry name" value="CARDB"/>
</dbReference>
<evidence type="ECO:0000259" key="3">
    <source>
        <dbReference type="Pfam" id="PF07705"/>
    </source>
</evidence>
<accession>A0A345EER8</accession>
<dbReference type="InterPro" id="IPR013783">
    <property type="entry name" value="Ig-like_fold"/>
</dbReference>
<sequence length="526" mass="54263">MPNTNPRVRVVPHAPNRTMSRRRTALVALTLATIALALPTVAAPLTERATDPASANVTLTTENSANADYVTITDTGTLALDFTTSNPALAGDGLNPEARTYVADAFRIHYDGDAAATVWITSDAAGITFLADGAPVDAHADAVTLAPDESVAVGVVVDTEGAEPPESSEFTVRAQVADPDTGTDTATPSPESGIAATDPDEPATTRITSPTPTSRVLTLRDTTAGRSITLDLDRLVVARAGDGALTLDELSVVSDGGDLDLDVSVTPPDSAGALPADAGVRPLGAVRVVERRGAVERATLRFAVDRAYLEAAGYASEYLTVYRYDGHEWSERGVEVVGRTDERVFLETETPGFSTFVVAAAVPDLRVTSADLGSESITAGERTTVTAEVTNAGDASGARTIALTLDGDPVAERRVDLNPGESTTLSFRVDPSDAGTYAVRVGSADAGRLVVERPETNTGRDAEGPPGGAAASPPATPSTDDSPAGTPADAEPPIVEPAGGAPTETLWLVALVGVVVVLALVRRLRE</sequence>
<dbReference type="EMBL" id="CP031148">
    <property type="protein sequence ID" value="AXG10690.1"/>
    <property type="molecule type" value="Genomic_DNA"/>
</dbReference>
<feature type="compositionally biased region" description="Basic and acidic residues" evidence="1">
    <location>
        <begin position="451"/>
        <end position="463"/>
    </location>
</feature>
<dbReference type="Gene3D" id="2.60.40.10">
    <property type="entry name" value="Immunoglobulins"/>
    <property type="match status" value="1"/>
</dbReference>
<dbReference type="Pfam" id="PF07705">
    <property type="entry name" value="CARDB"/>
    <property type="match status" value="1"/>
</dbReference>
<feature type="compositionally biased region" description="Low complexity" evidence="1">
    <location>
        <begin position="204"/>
        <end position="213"/>
    </location>
</feature>
<keyword evidence="2" id="KW-0472">Membrane</keyword>